<accession>A0AAE8XHG2</accession>
<dbReference type="EMBL" id="MZ447858">
    <property type="protein sequence ID" value="UAW01111.1"/>
    <property type="molecule type" value="Genomic_DNA"/>
</dbReference>
<protein>
    <submittedName>
        <fullName evidence="1">Uncharacterized protein</fullName>
    </submittedName>
</protein>
<evidence type="ECO:0000313" key="2">
    <source>
        <dbReference type="Proteomes" id="UP000828026"/>
    </source>
</evidence>
<dbReference type="Proteomes" id="UP000828026">
    <property type="component" value="Segment"/>
</dbReference>
<reference evidence="1 2" key="1">
    <citation type="submission" date="2021-06" db="EMBL/GenBank/DDBJ databases">
        <authorList>
            <person name="Chen R."/>
            <person name="Qin H."/>
            <person name="He S."/>
            <person name="Han P."/>
            <person name="Xu F."/>
            <person name="Sun H."/>
            <person name="Fan H."/>
            <person name="Tong Y."/>
        </authorList>
    </citation>
    <scope>NUCLEOTIDE SEQUENCE [LARGE SCALE GENOMIC DNA]</scope>
</reference>
<proteinExistence type="predicted"/>
<dbReference type="GeneID" id="77933465"/>
<dbReference type="KEGG" id="vg:77933465"/>
<evidence type="ECO:0000313" key="1">
    <source>
        <dbReference type="EMBL" id="UAW01111.1"/>
    </source>
</evidence>
<keyword evidence="2" id="KW-1185">Reference proteome</keyword>
<organism evidence="1 2">
    <name type="scientific">Vibrio phage BUCT194</name>
    <dbReference type="NCBI Taxonomy" id="2859072"/>
    <lineage>
        <taxon>Viruses</taxon>
        <taxon>Duplodnaviria</taxon>
        <taxon>Heunggongvirae</taxon>
        <taxon>Uroviricota</taxon>
        <taxon>Caudoviricetes</taxon>
        <taxon>Schitoviridae</taxon>
        <taxon>Varunavirus</taxon>
        <taxon>Varunavirus BUCT194</taxon>
    </lineage>
</organism>
<dbReference type="RefSeq" id="YP_010657546.1">
    <property type="nucleotide sequence ID" value="NC_070848.1"/>
</dbReference>
<sequence length="62" mass="7002">MILVETYKDYGDVIFDVFNFGFGLRPDVPLVQVNRAWAIYYQVPISTVCNRVSAPQSGTESN</sequence>
<name>A0AAE8XHG2_9CAUD</name>